<evidence type="ECO:0000256" key="6">
    <source>
        <dbReference type="ARBA" id="ARBA00022679"/>
    </source>
</evidence>
<keyword evidence="10" id="KW-0812">Transmembrane</keyword>
<sequence>MLKGIRSLRTKIFLAMILLVLGATILIAAATIYQYSEDALEYHKDRLERKEDQIKANINYELRKTSYEVTTENIPLIFKDKIYEIQDIHNMQLSLFDLEGNVLKSSNVSFYEKPSDSIPKEIMIQLKNSPTKKHTVRFKMVDKKFRSSYSYITDNYFKPLAILNLPYIEEDNFITRELKNFLIRLAQVYVFLMIIAIVLSYFLSKHITKSLNTISDKIKKTRLETVNKRIQIENVSDEISTLVNAYNDMIDELEKSAAALAATERESAWREMAKQVAHEIKNPLTPMRLTVQSFERKFDNLDPENPKKVKEFAQTLTQQIDTMSSIASAFSTYANMPAQKDETLNLIKISKLALDIFNEDYIEFNTSEEKIIVKLDRAQLIRVVTNLVKNAIQSVEEIKEPKVVVTVFSAQNKAVIEVYDNGIGIPTENLERIFEPKFTTKSSGMGLGLAMVKSIIENYGGKITLHSEVGKGSVFRVEFPKFNS</sequence>
<evidence type="ECO:0000256" key="8">
    <source>
        <dbReference type="ARBA" id="ARBA00022777"/>
    </source>
</evidence>
<accession>A0A8J2VB67</accession>
<keyword evidence="5" id="KW-0597">Phosphoprotein</keyword>
<comment type="subcellular location">
    <subcellularLocation>
        <location evidence="2">Cell membrane</location>
        <topology evidence="2">Multi-pass membrane protein</topology>
    </subcellularLocation>
</comment>
<keyword evidence="9" id="KW-0067">ATP-binding</keyword>
<keyword evidence="7" id="KW-0547">Nucleotide-binding</keyword>
<reference evidence="13" key="1">
    <citation type="journal article" date="2014" name="Int. J. Syst. Evol. Microbiol.">
        <title>Complete genome sequence of Corynebacterium casei LMG S-19264T (=DSM 44701T), isolated from a smear-ripened cheese.</title>
        <authorList>
            <consortium name="US DOE Joint Genome Institute (JGI-PGF)"/>
            <person name="Walter F."/>
            <person name="Albersmeier A."/>
            <person name="Kalinowski J."/>
            <person name="Ruckert C."/>
        </authorList>
    </citation>
    <scope>NUCLEOTIDE SEQUENCE</scope>
    <source>
        <strain evidence="13">CGMCC 1.12924</strain>
    </source>
</reference>
<dbReference type="PROSITE" id="PS50885">
    <property type="entry name" value="HAMP"/>
    <property type="match status" value="1"/>
</dbReference>
<dbReference type="SMART" id="SM00388">
    <property type="entry name" value="HisKA"/>
    <property type="match status" value="1"/>
</dbReference>
<dbReference type="PANTHER" id="PTHR44936:SF10">
    <property type="entry name" value="SENSOR PROTEIN RSTB"/>
    <property type="match status" value="1"/>
</dbReference>
<dbReference type="InterPro" id="IPR003594">
    <property type="entry name" value="HATPase_dom"/>
</dbReference>
<dbReference type="Gene3D" id="3.30.565.10">
    <property type="entry name" value="Histidine kinase-like ATPase, C-terminal domain"/>
    <property type="match status" value="1"/>
</dbReference>
<evidence type="ECO:0000313" key="14">
    <source>
        <dbReference type="Proteomes" id="UP000652231"/>
    </source>
</evidence>
<dbReference type="InterPro" id="IPR003661">
    <property type="entry name" value="HisK_dim/P_dom"/>
</dbReference>
<evidence type="ECO:0000256" key="3">
    <source>
        <dbReference type="ARBA" id="ARBA00012438"/>
    </source>
</evidence>
<keyword evidence="4" id="KW-1003">Cell membrane</keyword>
<dbReference type="GO" id="GO:0005524">
    <property type="term" value="F:ATP binding"/>
    <property type="evidence" value="ECO:0007669"/>
    <property type="project" value="UniProtKB-KW"/>
</dbReference>
<dbReference type="InterPro" id="IPR050980">
    <property type="entry name" value="2C_sensor_his_kinase"/>
</dbReference>
<dbReference type="Pfam" id="PF00672">
    <property type="entry name" value="HAMP"/>
    <property type="match status" value="1"/>
</dbReference>
<evidence type="ECO:0000256" key="4">
    <source>
        <dbReference type="ARBA" id="ARBA00022475"/>
    </source>
</evidence>
<evidence type="ECO:0000313" key="13">
    <source>
        <dbReference type="EMBL" id="GGD94793.1"/>
    </source>
</evidence>
<feature type="transmembrane region" description="Helical" evidence="10">
    <location>
        <begin position="181"/>
        <end position="203"/>
    </location>
</feature>
<dbReference type="SMART" id="SM00387">
    <property type="entry name" value="HATPase_c"/>
    <property type="match status" value="1"/>
</dbReference>
<feature type="transmembrane region" description="Helical" evidence="10">
    <location>
        <begin position="12"/>
        <end position="35"/>
    </location>
</feature>
<evidence type="ECO:0000256" key="5">
    <source>
        <dbReference type="ARBA" id="ARBA00022553"/>
    </source>
</evidence>
<protein>
    <recommendedName>
        <fullName evidence="3">histidine kinase</fullName>
        <ecNumber evidence="3">2.7.13.3</ecNumber>
    </recommendedName>
</protein>
<dbReference type="InterPro" id="IPR005467">
    <property type="entry name" value="His_kinase_dom"/>
</dbReference>
<evidence type="ECO:0000256" key="9">
    <source>
        <dbReference type="ARBA" id="ARBA00022840"/>
    </source>
</evidence>
<dbReference type="PROSITE" id="PS50109">
    <property type="entry name" value="HIS_KIN"/>
    <property type="match status" value="1"/>
</dbReference>
<evidence type="ECO:0000256" key="1">
    <source>
        <dbReference type="ARBA" id="ARBA00000085"/>
    </source>
</evidence>
<organism evidence="13 14">
    <name type="scientific">Planktosalinus lacus</name>
    <dbReference type="NCBI Taxonomy" id="1526573"/>
    <lineage>
        <taxon>Bacteria</taxon>
        <taxon>Pseudomonadati</taxon>
        <taxon>Bacteroidota</taxon>
        <taxon>Flavobacteriia</taxon>
        <taxon>Flavobacteriales</taxon>
        <taxon>Flavobacteriaceae</taxon>
        <taxon>Planktosalinus</taxon>
    </lineage>
</organism>
<proteinExistence type="predicted"/>
<dbReference type="CDD" id="cd00082">
    <property type="entry name" value="HisKA"/>
    <property type="match status" value="1"/>
</dbReference>
<evidence type="ECO:0000259" key="12">
    <source>
        <dbReference type="PROSITE" id="PS50885"/>
    </source>
</evidence>
<dbReference type="GO" id="GO:0000155">
    <property type="term" value="F:phosphorelay sensor kinase activity"/>
    <property type="evidence" value="ECO:0007669"/>
    <property type="project" value="InterPro"/>
</dbReference>
<keyword evidence="8 13" id="KW-0418">Kinase</keyword>
<reference evidence="13" key="2">
    <citation type="submission" date="2020-09" db="EMBL/GenBank/DDBJ databases">
        <authorList>
            <person name="Sun Q."/>
            <person name="Zhou Y."/>
        </authorList>
    </citation>
    <scope>NUCLEOTIDE SEQUENCE</scope>
    <source>
        <strain evidence="13">CGMCC 1.12924</strain>
    </source>
</reference>
<dbReference type="CDD" id="cd00075">
    <property type="entry name" value="HATPase"/>
    <property type="match status" value="1"/>
</dbReference>
<comment type="caution">
    <text evidence="13">The sequence shown here is derived from an EMBL/GenBank/DDBJ whole genome shotgun (WGS) entry which is preliminary data.</text>
</comment>
<name>A0A8J2VB67_9FLAO</name>
<keyword evidence="10" id="KW-1133">Transmembrane helix</keyword>
<dbReference type="Gene3D" id="1.10.287.130">
    <property type="match status" value="1"/>
</dbReference>
<dbReference type="AlphaFoldDB" id="A0A8J2VB67"/>
<dbReference type="EMBL" id="BMGK01000007">
    <property type="protein sequence ID" value="GGD94793.1"/>
    <property type="molecule type" value="Genomic_DNA"/>
</dbReference>
<comment type="catalytic activity">
    <reaction evidence="1">
        <text>ATP + protein L-histidine = ADP + protein N-phospho-L-histidine.</text>
        <dbReference type="EC" id="2.7.13.3"/>
    </reaction>
</comment>
<dbReference type="GO" id="GO:0005886">
    <property type="term" value="C:plasma membrane"/>
    <property type="evidence" value="ECO:0007669"/>
    <property type="project" value="UniProtKB-SubCell"/>
</dbReference>
<dbReference type="Pfam" id="PF00512">
    <property type="entry name" value="HisKA"/>
    <property type="match status" value="1"/>
</dbReference>
<dbReference type="Pfam" id="PF02518">
    <property type="entry name" value="HATPase_c"/>
    <property type="match status" value="1"/>
</dbReference>
<dbReference type="SUPFAM" id="SSF47384">
    <property type="entry name" value="Homodimeric domain of signal transducing histidine kinase"/>
    <property type="match status" value="1"/>
</dbReference>
<dbReference type="Proteomes" id="UP000652231">
    <property type="component" value="Unassembled WGS sequence"/>
</dbReference>
<feature type="domain" description="HAMP" evidence="12">
    <location>
        <begin position="205"/>
        <end position="258"/>
    </location>
</feature>
<dbReference type="Gene3D" id="6.10.340.10">
    <property type="match status" value="1"/>
</dbReference>
<dbReference type="InterPro" id="IPR036890">
    <property type="entry name" value="HATPase_C_sf"/>
</dbReference>
<dbReference type="EC" id="2.7.13.3" evidence="3"/>
<dbReference type="RefSeq" id="WP_229741414.1">
    <property type="nucleotide sequence ID" value="NZ_BMGK01000007.1"/>
</dbReference>
<dbReference type="PRINTS" id="PR00344">
    <property type="entry name" value="BCTRLSENSOR"/>
</dbReference>
<evidence type="ECO:0000259" key="11">
    <source>
        <dbReference type="PROSITE" id="PS50109"/>
    </source>
</evidence>
<keyword evidence="14" id="KW-1185">Reference proteome</keyword>
<keyword evidence="10" id="KW-0472">Membrane</keyword>
<gene>
    <name evidence="13" type="ORF">GCM10011312_18110</name>
</gene>
<evidence type="ECO:0000256" key="7">
    <source>
        <dbReference type="ARBA" id="ARBA00022741"/>
    </source>
</evidence>
<dbReference type="SMART" id="SM00304">
    <property type="entry name" value="HAMP"/>
    <property type="match status" value="1"/>
</dbReference>
<dbReference type="InterPro" id="IPR004358">
    <property type="entry name" value="Sig_transdc_His_kin-like_C"/>
</dbReference>
<evidence type="ECO:0000256" key="2">
    <source>
        <dbReference type="ARBA" id="ARBA00004651"/>
    </source>
</evidence>
<keyword evidence="6" id="KW-0808">Transferase</keyword>
<evidence type="ECO:0000256" key="10">
    <source>
        <dbReference type="SAM" id="Phobius"/>
    </source>
</evidence>
<dbReference type="InterPro" id="IPR036097">
    <property type="entry name" value="HisK_dim/P_sf"/>
</dbReference>
<dbReference type="SUPFAM" id="SSF55874">
    <property type="entry name" value="ATPase domain of HSP90 chaperone/DNA topoisomerase II/histidine kinase"/>
    <property type="match status" value="1"/>
</dbReference>
<dbReference type="InterPro" id="IPR003660">
    <property type="entry name" value="HAMP_dom"/>
</dbReference>
<dbReference type="PANTHER" id="PTHR44936">
    <property type="entry name" value="SENSOR PROTEIN CREC"/>
    <property type="match status" value="1"/>
</dbReference>
<feature type="domain" description="Histidine kinase" evidence="11">
    <location>
        <begin position="275"/>
        <end position="483"/>
    </location>
</feature>